<keyword evidence="6" id="KW-0067">ATP-binding</keyword>
<evidence type="ECO:0000259" key="10">
    <source>
        <dbReference type="PROSITE" id="PS50893"/>
    </source>
</evidence>
<dbReference type="eggNOG" id="COG3842">
    <property type="taxonomic scope" value="Bacteria"/>
</dbReference>
<dbReference type="HOGENOM" id="CLU_016047_17_0_11"/>
<evidence type="ECO:0000313" key="13">
    <source>
        <dbReference type="EMBL" id="EJZ82175.1"/>
    </source>
</evidence>
<evidence type="ECO:0000313" key="12">
    <source>
        <dbReference type="EMBL" id="CCI83330.1"/>
    </source>
</evidence>
<evidence type="ECO:0000313" key="14">
    <source>
        <dbReference type="Proteomes" id="UP000006078"/>
    </source>
</evidence>
<evidence type="ECO:0000256" key="8">
    <source>
        <dbReference type="ARBA" id="ARBA00023136"/>
    </source>
</evidence>
<dbReference type="GO" id="GO:0005524">
    <property type="term" value="F:ATP binding"/>
    <property type="evidence" value="ECO:0007669"/>
    <property type="project" value="UniProtKB-KW"/>
</dbReference>
<accession>I7KJ28</accession>
<dbReference type="eggNOG" id="COG4149">
    <property type="taxonomic scope" value="Bacteria"/>
</dbReference>
<evidence type="ECO:0000256" key="3">
    <source>
        <dbReference type="ARBA" id="ARBA00022475"/>
    </source>
</evidence>
<gene>
    <name evidence="12" type="primary">molB</name>
    <name evidence="12" type="ORF">BN46_0594</name>
    <name evidence="13" type="ORF">HMPREF9719_00941</name>
</gene>
<keyword evidence="2 9" id="KW-0813">Transport</keyword>
<keyword evidence="4 9" id="KW-0812">Transmembrane</keyword>
<evidence type="ECO:0000256" key="2">
    <source>
        <dbReference type="ARBA" id="ARBA00022448"/>
    </source>
</evidence>
<dbReference type="SUPFAM" id="SSF161098">
    <property type="entry name" value="MetI-like"/>
    <property type="match status" value="1"/>
</dbReference>
<dbReference type="InterPro" id="IPR003439">
    <property type="entry name" value="ABC_transporter-like_ATP-bd"/>
</dbReference>
<reference evidence="13 14" key="2">
    <citation type="submission" date="2012-08" db="EMBL/GenBank/DDBJ databases">
        <title>The Genome Sequence of Turicella otitidis ATCC 51513.</title>
        <authorList>
            <consortium name="The Broad Institute Genome Sequencing Platform"/>
            <person name="Earl A."/>
            <person name="Ward D."/>
            <person name="Feldgarden M."/>
            <person name="Gevers D."/>
            <person name="Huys G."/>
            <person name="Walker B."/>
            <person name="Young S.K."/>
            <person name="Zeng Q."/>
            <person name="Gargeya S."/>
            <person name="Fitzgerald M."/>
            <person name="Haas B."/>
            <person name="Abouelleil A."/>
            <person name="Alvarado L."/>
            <person name="Arachchi H.M."/>
            <person name="Berlin A.M."/>
            <person name="Chapman S.B."/>
            <person name="Goldberg J."/>
            <person name="Griggs A."/>
            <person name="Gujja S."/>
            <person name="Hansen M."/>
            <person name="Howarth C."/>
            <person name="Imamovic A."/>
            <person name="Larimer J."/>
            <person name="McCowen C."/>
            <person name="Montmayeur A."/>
            <person name="Murphy C."/>
            <person name="Neiman D."/>
            <person name="Pearson M."/>
            <person name="Priest M."/>
            <person name="Roberts A."/>
            <person name="Saif S."/>
            <person name="Shea T."/>
            <person name="Sisk P."/>
            <person name="Sykes S."/>
            <person name="Wortman J."/>
            <person name="Nusbaum C."/>
            <person name="Birren B."/>
        </authorList>
    </citation>
    <scope>NUCLEOTIDE SEQUENCE [LARGE SCALE GENOMIC DNA]</scope>
    <source>
        <strain evidence="13 14">ATCC 51513</strain>
    </source>
</reference>
<dbReference type="Gene3D" id="3.40.50.300">
    <property type="entry name" value="P-loop containing nucleotide triphosphate hydrolases"/>
    <property type="match status" value="1"/>
</dbReference>
<dbReference type="Pfam" id="PF00528">
    <property type="entry name" value="BPD_transp_1"/>
    <property type="match status" value="1"/>
</dbReference>
<dbReference type="AlphaFoldDB" id="I7KJ28"/>
<dbReference type="GO" id="GO:0055085">
    <property type="term" value="P:transmembrane transport"/>
    <property type="evidence" value="ECO:0007669"/>
    <property type="project" value="InterPro"/>
</dbReference>
<protein>
    <submittedName>
        <fullName evidence="12">Molybdenum transport system permease protein modB</fullName>
    </submittedName>
</protein>
<evidence type="ECO:0000256" key="1">
    <source>
        <dbReference type="ARBA" id="ARBA00004651"/>
    </source>
</evidence>
<comment type="similarity">
    <text evidence="9">Belongs to the binding-protein-dependent transport system permease family.</text>
</comment>
<dbReference type="GO" id="GO:0016887">
    <property type="term" value="F:ATP hydrolysis activity"/>
    <property type="evidence" value="ECO:0007669"/>
    <property type="project" value="InterPro"/>
</dbReference>
<organism evidence="12 15">
    <name type="scientific">Corynebacterium otitidis ATCC 51513</name>
    <dbReference type="NCBI Taxonomy" id="883169"/>
    <lineage>
        <taxon>Bacteria</taxon>
        <taxon>Bacillati</taxon>
        <taxon>Actinomycetota</taxon>
        <taxon>Actinomycetes</taxon>
        <taxon>Mycobacteriales</taxon>
        <taxon>Corynebacteriaceae</taxon>
        <taxon>Corynebacterium</taxon>
    </lineage>
</organism>
<dbReference type="PATRIC" id="fig|883169.3.peg.906"/>
<dbReference type="Proteomes" id="UP000011016">
    <property type="component" value="Unassembled WGS sequence"/>
</dbReference>
<feature type="domain" description="ABC transmembrane type-1" evidence="11">
    <location>
        <begin position="61"/>
        <end position="262"/>
    </location>
</feature>
<feature type="domain" description="ABC transporter" evidence="10">
    <location>
        <begin position="291"/>
        <end position="521"/>
    </location>
</feature>
<dbReference type="PROSITE" id="PS50893">
    <property type="entry name" value="ABC_TRANSPORTER_2"/>
    <property type="match status" value="1"/>
</dbReference>
<comment type="caution">
    <text evidence="12">The sequence shown here is derived from an EMBL/GenBank/DDBJ whole genome shotgun (WGS) entry which is preliminary data.</text>
</comment>
<dbReference type="InterPro" id="IPR003593">
    <property type="entry name" value="AAA+_ATPase"/>
</dbReference>
<feature type="transmembrane region" description="Helical" evidence="9">
    <location>
        <begin position="21"/>
        <end position="45"/>
    </location>
</feature>
<evidence type="ECO:0000256" key="5">
    <source>
        <dbReference type="ARBA" id="ARBA00022741"/>
    </source>
</evidence>
<dbReference type="SUPFAM" id="SSF50331">
    <property type="entry name" value="MOP-like"/>
    <property type="match status" value="1"/>
</dbReference>
<keyword evidence="5" id="KW-0547">Nucleotide-binding</keyword>
<dbReference type="PROSITE" id="PS50928">
    <property type="entry name" value="ABC_TM1"/>
    <property type="match status" value="1"/>
</dbReference>
<dbReference type="InterPro" id="IPR000515">
    <property type="entry name" value="MetI-like"/>
</dbReference>
<dbReference type="CDD" id="cd06261">
    <property type="entry name" value="TM_PBP2"/>
    <property type="match status" value="1"/>
</dbReference>
<evidence type="ECO:0000256" key="9">
    <source>
        <dbReference type="RuleBase" id="RU363032"/>
    </source>
</evidence>
<dbReference type="SUPFAM" id="SSF52540">
    <property type="entry name" value="P-loop containing nucleoside triphosphate hydrolases"/>
    <property type="match status" value="1"/>
</dbReference>
<dbReference type="EMBL" id="CAJZ01000092">
    <property type="protein sequence ID" value="CCI83330.1"/>
    <property type="molecule type" value="Genomic_DNA"/>
</dbReference>
<comment type="subcellular location">
    <subcellularLocation>
        <location evidence="1 9">Cell membrane</location>
        <topology evidence="1 9">Multi-pass membrane protein</topology>
    </subcellularLocation>
</comment>
<dbReference type="InterPro" id="IPR008995">
    <property type="entry name" value="Mo/tungstate-bd_C_term_dom"/>
</dbReference>
<dbReference type="InterPro" id="IPR035906">
    <property type="entry name" value="MetI-like_sf"/>
</dbReference>
<dbReference type="STRING" id="29321.AAV33_04905"/>
<dbReference type="RefSeq" id="WP_004600831.1">
    <property type="nucleotide sequence ID" value="NZ_HF541866.1"/>
</dbReference>
<evidence type="ECO:0000259" key="11">
    <source>
        <dbReference type="PROSITE" id="PS50928"/>
    </source>
</evidence>
<feature type="transmembrane region" description="Helical" evidence="9">
    <location>
        <begin position="244"/>
        <end position="268"/>
    </location>
</feature>
<dbReference type="Gene3D" id="1.10.3720.10">
    <property type="entry name" value="MetI-like"/>
    <property type="match status" value="1"/>
</dbReference>
<dbReference type="PANTHER" id="PTHR30183:SF3">
    <property type="entry name" value="MOLYBDENUM TRANSPORT SYSTEM PERMEASE PROTEIN MODB"/>
    <property type="match status" value="1"/>
</dbReference>
<reference evidence="12 15" key="1">
    <citation type="journal article" date="2012" name="J. Bacteriol.">
        <title>Draft Genome Sequence of Turicella otitidis ATCC 51513, Isolated from Middle Ear Fluid from a Child with Otitis Media.</title>
        <authorList>
            <person name="Brinkrolf K."/>
            <person name="Schneider J."/>
            <person name="Knecht M."/>
            <person name="Ruckert C."/>
            <person name="Tauch A."/>
        </authorList>
    </citation>
    <scope>NUCLEOTIDE SEQUENCE [LARGE SCALE GENOMIC DNA]</scope>
    <source>
        <strain evidence="12 15">ATCC 51513</strain>
    </source>
</reference>
<evidence type="ECO:0000313" key="15">
    <source>
        <dbReference type="Proteomes" id="UP000011016"/>
    </source>
</evidence>
<dbReference type="OrthoDB" id="9774448at2"/>
<dbReference type="PANTHER" id="PTHR30183">
    <property type="entry name" value="MOLYBDENUM TRANSPORT SYSTEM PERMEASE PROTEIN MODB"/>
    <property type="match status" value="1"/>
</dbReference>
<dbReference type="SMART" id="SM00382">
    <property type="entry name" value="AAA"/>
    <property type="match status" value="1"/>
</dbReference>
<keyword evidence="7 9" id="KW-1133">Transmembrane helix</keyword>
<evidence type="ECO:0000256" key="4">
    <source>
        <dbReference type="ARBA" id="ARBA00022692"/>
    </source>
</evidence>
<dbReference type="Pfam" id="PF00005">
    <property type="entry name" value="ABC_tran"/>
    <property type="match status" value="1"/>
</dbReference>
<keyword evidence="8 9" id="KW-0472">Membrane</keyword>
<dbReference type="Proteomes" id="UP000006078">
    <property type="component" value="Unassembled WGS sequence"/>
</dbReference>
<proteinExistence type="inferred from homology"/>
<feature type="transmembrane region" description="Helical" evidence="9">
    <location>
        <begin position="65"/>
        <end position="86"/>
    </location>
</feature>
<sequence>MAGSNAAAAPRPAHRPAPGGVIAVGLIALAVVVVPLIALAFRVSWNRFGEVLTDPETLEMMRLSLVAGVLTAVISTMLGVPLAGWIAASRRGAAIVRLLVLLPLAMPPVVAGMALNAALGRRGVAAPLLDALGVQFSFTFAGVVAAHVFICLPFVVISADSALRSIDREVVASAAGLGLGPRRIWWRIVLPAIGPATATGAGLALSRSLGEFGATLTFAGSLPGETRTLPVGIYVERQSDLDRAYVLAAALLLMALIVLLIANLPVLLAKEHKATPASIDEGDIERLAALVRPPEGTEAPAIAVRYHSESDSGGRSAITLPAGETSVLVGPNGSGKSTLAGLIAGRLAGADVHAGDRELTDGRGRPVPAHRRGIVMLTQNPGLPRTTTAAGAITMVTRDKERTGELLSAAGLSEVAAMPVPQLSGGQAAQVALVRALAARPATLVLDEPLAAVDRVSEQRWHRLLEATARDRTTIIVSHQLGEIARLANRVVTVSGGWPVDDQDAGEFFAAPPTDFAVRLCGTNRIAGTYREDAGGAGRLETEGLTLPARPGGEHAPVAGGPAVAFVPATAVTLDEEGPWRATIVDLSSQAGGMCPVSVDLGGTRLTLGVPARLVASEGLTFGTEVRLAIDASQATVRAA</sequence>
<dbReference type="InterPro" id="IPR027417">
    <property type="entry name" value="P-loop_NTPase"/>
</dbReference>
<name>I7KJ28_9CORY</name>
<keyword evidence="3" id="KW-1003">Cell membrane</keyword>
<dbReference type="EMBL" id="AHAE01000040">
    <property type="protein sequence ID" value="EJZ82175.1"/>
    <property type="molecule type" value="Genomic_DNA"/>
</dbReference>
<feature type="transmembrane region" description="Helical" evidence="9">
    <location>
        <begin position="139"/>
        <end position="163"/>
    </location>
</feature>
<evidence type="ECO:0000256" key="7">
    <source>
        <dbReference type="ARBA" id="ARBA00022989"/>
    </source>
</evidence>
<feature type="transmembrane region" description="Helical" evidence="9">
    <location>
        <begin position="98"/>
        <end position="119"/>
    </location>
</feature>
<keyword evidence="14" id="KW-1185">Reference proteome</keyword>
<evidence type="ECO:0000256" key="6">
    <source>
        <dbReference type="ARBA" id="ARBA00022840"/>
    </source>
</evidence>
<dbReference type="GO" id="GO:0005886">
    <property type="term" value="C:plasma membrane"/>
    <property type="evidence" value="ECO:0007669"/>
    <property type="project" value="UniProtKB-SubCell"/>
</dbReference>